<dbReference type="SUPFAM" id="SSF81665">
    <property type="entry name" value="Calcium ATPase, transmembrane domain M"/>
    <property type="match status" value="1"/>
</dbReference>
<dbReference type="PROSITE" id="PS00154">
    <property type="entry name" value="ATPASE_E1_E2"/>
    <property type="match status" value="1"/>
</dbReference>
<dbReference type="AlphaFoldDB" id="A0A543AG17"/>
<dbReference type="InterPro" id="IPR036412">
    <property type="entry name" value="HAD-like_sf"/>
</dbReference>
<dbReference type="InterPro" id="IPR023298">
    <property type="entry name" value="ATPase_P-typ_TM_dom_sf"/>
</dbReference>
<feature type="transmembrane region" description="Helical" evidence="7">
    <location>
        <begin position="110"/>
        <end position="130"/>
    </location>
</feature>
<evidence type="ECO:0000259" key="8">
    <source>
        <dbReference type="Pfam" id="PF00122"/>
    </source>
</evidence>
<feature type="transmembrane region" description="Helical" evidence="7">
    <location>
        <begin position="297"/>
        <end position="324"/>
    </location>
</feature>
<evidence type="ECO:0000313" key="10">
    <source>
        <dbReference type="Proteomes" id="UP000319746"/>
    </source>
</evidence>
<feature type="transmembrane region" description="Helical" evidence="7">
    <location>
        <begin position="257"/>
        <end position="277"/>
    </location>
</feature>
<keyword evidence="3" id="KW-1278">Translocase</keyword>
<dbReference type="Gene3D" id="2.70.150.10">
    <property type="entry name" value="Calcium-transporting ATPase, cytoplasmic transduction domain A"/>
    <property type="match status" value="1"/>
</dbReference>
<evidence type="ECO:0000313" key="9">
    <source>
        <dbReference type="EMBL" id="TQL71523.1"/>
    </source>
</evidence>
<dbReference type="GO" id="GO:0016887">
    <property type="term" value="F:ATP hydrolysis activity"/>
    <property type="evidence" value="ECO:0007669"/>
    <property type="project" value="InterPro"/>
</dbReference>
<evidence type="ECO:0000256" key="3">
    <source>
        <dbReference type="ARBA" id="ARBA00022967"/>
    </source>
</evidence>
<name>A0A543AG17_9MICC</name>
<dbReference type="InterPro" id="IPR023299">
    <property type="entry name" value="ATPase_P-typ_cyto_dom_N"/>
</dbReference>
<dbReference type="SUPFAM" id="SSF56784">
    <property type="entry name" value="HAD-like"/>
    <property type="match status" value="1"/>
</dbReference>
<dbReference type="SFLD" id="SFLDG00002">
    <property type="entry name" value="C1.7:_P-type_atpase_like"/>
    <property type="match status" value="1"/>
</dbReference>
<feature type="compositionally biased region" description="Polar residues" evidence="6">
    <location>
        <begin position="11"/>
        <end position="22"/>
    </location>
</feature>
<dbReference type="InterPro" id="IPR008250">
    <property type="entry name" value="ATPase_P-typ_transduc_dom_A_sf"/>
</dbReference>
<evidence type="ECO:0000256" key="2">
    <source>
        <dbReference type="ARBA" id="ARBA00022692"/>
    </source>
</evidence>
<keyword evidence="5 7" id="KW-0472">Membrane</keyword>
<dbReference type="GO" id="GO:0005886">
    <property type="term" value="C:plasma membrane"/>
    <property type="evidence" value="ECO:0007669"/>
    <property type="project" value="UniProtKB-SubCell"/>
</dbReference>
<feature type="transmembrane region" description="Helical" evidence="7">
    <location>
        <begin position="773"/>
        <end position="796"/>
    </location>
</feature>
<dbReference type="Pfam" id="PF00122">
    <property type="entry name" value="E1-E2_ATPase"/>
    <property type="match status" value="1"/>
</dbReference>
<dbReference type="PRINTS" id="PR00119">
    <property type="entry name" value="CATATPASE"/>
</dbReference>
<evidence type="ECO:0000256" key="6">
    <source>
        <dbReference type="SAM" id="MobiDB-lite"/>
    </source>
</evidence>
<dbReference type="SFLD" id="SFLDS00003">
    <property type="entry name" value="Haloacid_Dehalogenase"/>
    <property type="match status" value="1"/>
</dbReference>
<feature type="region of interest" description="Disordered" evidence="6">
    <location>
        <begin position="1"/>
        <end position="22"/>
    </location>
</feature>
<accession>A0A543AG17</accession>
<dbReference type="Gene3D" id="3.40.50.1000">
    <property type="entry name" value="HAD superfamily/HAD-like"/>
    <property type="match status" value="1"/>
</dbReference>
<feature type="transmembrane region" description="Helical" evidence="7">
    <location>
        <begin position="731"/>
        <end position="753"/>
    </location>
</feature>
<dbReference type="Gene3D" id="3.40.1110.10">
    <property type="entry name" value="Calcium-transporting ATPase, cytoplasmic domain N"/>
    <property type="match status" value="1"/>
</dbReference>
<feature type="transmembrane region" description="Helical" evidence="7">
    <location>
        <begin position="702"/>
        <end position="719"/>
    </location>
</feature>
<keyword evidence="2 7" id="KW-0812">Transmembrane</keyword>
<keyword evidence="10" id="KW-1185">Reference proteome</keyword>
<dbReference type="EMBL" id="VFOU01000003">
    <property type="protein sequence ID" value="TQL71523.1"/>
    <property type="molecule type" value="Genomic_DNA"/>
</dbReference>
<keyword evidence="4 7" id="KW-1133">Transmembrane helix</keyword>
<comment type="subcellular location">
    <subcellularLocation>
        <location evidence="1">Cell membrane</location>
        <topology evidence="1">Multi-pass membrane protein</topology>
    </subcellularLocation>
</comment>
<feature type="transmembrane region" description="Helical" evidence="7">
    <location>
        <begin position="86"/>
        <end position="104"/>
    </location>
</feature>
<dbReference type="InterPro" id="IPR018303">
    <property type="entry name" value="ATPase_P-typ_P_site"/>
</dbReference>
<dbReference type="SFLD" id="SFLDF00027">
    <property type="entry name" value="p-type_atpase"/>
    <property type="match status" value="1"/>
</dbReference>
<evidence type="ECO:0000256" key="7">
    <source>
        <dbReference type="SAM" id="Phobius"/>
    </source>
</evidence>
<dbReference type="Pfam" id="PF00702">
    <property type="entry name" value="Hydrolase"/>
    <property type="match status" value="1"/>
</dbReference>
<feature type="transmembrane region" description="Helical" evidence="7">
    <location>
        <begin position="837"/>
        <end position="858"/>
    </location>
</feature>
<dbReference type="InterPro" id="IPR001757">
    <property type="entry name" value="P_typ_ATPase"/>
</dbReference>
<reference evidence="9 10" key="1">
    <citation type="submission" date="2019-06" db="EMBL/GenBank/DDBJ databases">
        <title>Sequencing the genomes of 1000 actinobacteria strains.</title>
        <authorList>
            <person name="Klenk H.-P."/>
        </authorList>
    </citation>
    <scope>NUCLEOTIDE SEQUENCE [LARGE SCALE GENOMIC DNA]</scope>
    <source>
        <strain evidence="9 10">DSM 24083</strain>
    </source>
</reference>
<protein>
    <submittedName>
        <fullName evidence="9">Cation-transporting ATPase E</fullName>
    </submittedName>
</protein>
<evidence type="ECO:0000256" key="5">
    <source>
        <dbReference type="ARBA" id="ARBA00023136"/>
    </source>
</evidence>
<dbReference type="InterPro" id="IPR044492">
    <property type="entry name" value="P_typ_ATPase_HD_dom"/>
</dbReference>
<evidence type="ECO:0000256" key="4">
    <source>
        <dbReference type="ARBA" id="ARBA00022989"/>
    </source>
</evidence>
<dbReference type="InterPro" id="IPR059000">
    <property type="entry name" value="ATPase_P-type_domA"/>
</dbReference>
<dbReference type="InterPro" id="IPR023214">
    <property type="entry name" value="HAD_sf"/>
</dbReference>
<feature type="transmembrane region" description="Helical" evidence="7">
    <location>
        <begin position="667"/>
        <end position="690"/>
    </location>
</feature>
<organism evidence="9 10">
    <name type="scientific">Enteractinococcus coprophilus</name>
    <dbReference type="NCBI Taxonomy" id="1027633"/>
    <lineage>
        <taxon>Bacteria</taxon>
        <taxon>Bacillati</taxon>
        <taxon>Actinomycetota</taxon>
        <taxon>Actinomycetes</taxon>
        <taxon>Micrococcales</taxon>
        <taxon>Micrococcaceae</taxon>
    </lineage>
</organism>
<dbReference type="Gene3D" id="1.20.1110.10">
    <property type="entry name" value="Calcium-transporting ATPase, transmembrane domain"/>
    <property type="match status" value="1"/>
</dbReference>
<dbReference type="RefSeq" id="WP_141867184.1">
    <property type="nucleotide sequence ID" value="NZ_BAABAN010000001.1"/>
</dbReference>
<evidence type="ECO:0000256" key="1">
    <source>
        <dbReference type="ARBA" id="ARBA00004651"/>
    </source>
</evidence>
<proteinExistence type="predicted"/>
<feature type="transmembrane region" description="Helical" evidence="7">
    <location>
        <begin position="808"/>
        <end position="831"/>
    </location>
</feature>
<dbReference type="Proteomes" id="UP000319746">
    <property type="component" value="Unassembled WGS sequence"/>
</dbReference>
<dbReference type="OrthoDB" id="9814270at2"/>
<feature type="domain" description="P-type ATPase A" evidence="8">
    <location>
        <begin position="147"/>
        <end position="239"/>
    </location>
</feature>
<gene>
    <name evidence="9" type="ORF">FB556_2011</name>
</gene>
<comment type="caution">
    <text evidence="9">The sequence shown here is derived from an EMBL/GenBank/DDBJ whole genome shotgun (WGS) entry which is preliminary data.</text>
</comment>
<dbReference type="SUPFAM" id="SSF81653">
    <property type="entry name" value="Calcium ATPase, transduction domain A"/>
    <property type="match status" value="1"/>
</dbReference>
<dbReference type="GO" id="GO:0005524">
    <property type="term" value="F:ATP binding"/>
    <property type="evidence" value="ECO:0007669"/>
    <property type="project" value="InterPro"/>
</dbReference>
<dbReference type="PANTHER" id="PTHR42861">
    <property type="entry name" value="CALCIUM-TRANSPORTING ATPASE"/>
    <property type="match status" value="1"/>
</dbReference>
<dbReference type="NCBIfam" id="TIGR01494">
    <property type="entry name" value="ATPase_P-type"/>
    <property type="match status" value="2"/>
</dbReference>
<dbReference type="PRINTS" id="PR00120">
    <property type="entry name" value="HATPASE"/>
</dbReference>
<sequence length="877" mass="94628">MSDSIPLRHSAASTNPEPSQVDVSSEYRHTLLTARGVGDPGMISDDVLLASGLTETQVTARKNAGLINTQPDESSRSLATILRTHILTLFNLVLFICALGIIIMGRWLDLLFAIAGVSNVIIGVVQEYSAKRKLDRIALLHQDGIIVQRNGTHTEIHLHEAVLDDVVFLRAGDQVPADGLVLASESLDVDESLITGEADPVYKPTGATVLSGTSVVAGNGYFRITGVGSDSHAARLTKRARKFTKINSELRTALDKVASWITIALIPLIAVVAWGQINALGGWDQVVADGTMNWALIATISGITTMIPQGLALMTTISFAMAALTLSSKKVLIQEQPAVEILARVDTVCLDKTGTLTEGIMQFSEAKQLAVTDRGWRLVLGHIGADPNANITASALREPFPDTPELPQTDAISFASERRWSAFAFGQPGATVPAAGAWVLGAPESIIPALGVDDSTKDRYHQRAKDLSSTGKRTMMLAHSMTPSVAATAQQPWFGDQVALPPNLSPAAILTFEEKVRDDARETLEYFQEQGVGLKVISGDSPHTVAAVARQIGWEHPGPGYDARELPDSIEGMAKVMDQHSVFGRVSPDQKEQMVKALQYRGHVVAMTGDGVNDALAVKTADLGIAMGDAAAATKAVSRMVLLDSKFSRLPHVLAEGRKVIANMERLAHLFLAKTSYAFLFVLFFSLLAWQYPALPRQMSTADFLFIGIASFILALMPNPRRYVPGFLSRALKFAIPSGVVLMAALWGINWYARVWAGDFSGVLPLAAEDPTAPLVMEQLQTATFITLTLTGLWLLNVISRPLNWQKIAMLIGLYVVFILVLTVPVLLWYHQFILPPAPIIIAAVAIAVLGSVGIEIIHRIHDARMGVAPIDPRPKA</sequence>